<sequence length="52" mass="5529">GKALAEALCKNNTLTNLNLQHNNLGESAGKALAEALCENTTLTNLNLQYNSL</sequence>
<dbReference type="InterPro" id="IPR032675">
    <property type="entry name" value="LRR_dom_sf"/>
</dbReference>
<comment type="caution">
    <text evidence="1">The sequence shown here is derived from an EMBL/GenBank/DDBJ whole genome shotgun (WGS) entry which is preliminary data.</text>
</comment>
<feature type="non-terminal residue" evidence="1">
    <location>
        <position position="52"/>
    </location>
</feature>
<dbReference type="SUPFAM" id="SSF52047">
    <property type="entry name" value="RNI-like"/>
    <property type="match status" value="1"/>
</dbReference>
<name>A0A9N9KIT8_9GLOM</name>
<dbReference type="InterPro" id="IPR001611">
    <property type="entry name" value="Leu-rich_rpt"/>
</dbReference>
<protein>
    <submittedName>
        <fullName evidence="1">764_t:CDS:1</fullName>
    </submittedName>
</protein>
<dbReference type="AlphaFoldDB" id="A0A9N9KIT8"/>
<gene>
    <name evidence="1" type="ORF">CPELLU_LOCUS21768</name>
</gene>
<evidence type="ECO:0000313" key="1">
    <source>
        <dbReference type="EMBL" id="CAG8838888.1"/>
    </source>
</evidence>
<evidence type="ECO:0000313" key="2">
    <source>
        <dbReference type="Proteomes" id="UP000789759"/>
    </source>
</evidence>
<dbReference type="Gene3D" id="3.80.10.10">
    <property type="entry name" value="Ribonuclease Inhibitor"/>
    <property type="match status" value="1"/>
</dbReference>
<dbReference type="Pfam" id="PF13516">
    <property type="entry name" value="LRR_6"/>
    <property type="match status" value="2"/>
</dbReference>
<organism evidence="1 2">
    <name type="scientific">Cetraspora pellucida</name>
    <dbReference type="NCBI Taxonomy" id="1433469"/>
    <lineage>
        <taxon>Eukaryota</taxon>
        <taxon>Fungi</taxon>
        <taxon>Fungi incertae sedis</taxon>
        <taxon>Mucoromycota</taxon>
        <taxon>Glomeromycotina</taxon>
        <taxon>Glomeromycetes</taxon>
        <taxon>Diversisporales</taxon>
        <taxon>Gigasporaceae</taxon>
        <taxon>Cetraspora</taxon>
    </lineage>
</organism>
<accession>A0A9N9KIT8</accession>
<dbReference type="EMBL" id="CAJVQA010085599">
    <property type="protein sequence ID" value="CAG8838888.1"/>
    <property type="molecule type" value="Genomic_DNA"/>
</dbReference>
<reference evidence="1" key="1">
    <citation type="submission" date="2021-06" db="EMBL/GenBank/DDBJ databases">
        <authorList>
            <person name="Kallberg Y."/>
            <person name="Tangrot J."/>
            <person name="Rosling A."/>
        </authorList>
    </citation>
    <scope>NUCLEOTIDE SEQUENCE</scope>
    <source>
        <strain evidence="1">FL966</strain>
    </source>
</reference>
<proteinExistence type="predicted"/>
<feature type="non-terminal residue" evidence="1">
    <location>
        <position position="1"/>
    </location>
</feature>
<keyword evidence="2" id="KW-1185">Reference proteome</keyword>
<dbReference type="Proteomes" id="UP000789759">
    <property type="component" value="Unassembled WGS sequence"/>
</dbReference>